<dbReference type="EMBL" id="JAMZEJ010000007">
    <property type="protein sequence ID" value="MCQ8241599.1"/>
    <property type="molecule type" value="Genomic_DNA"/>
</dbReference>
<proteinExistence type="predicted"/>
<name>A0ABT1VZ36_9PROT</name>
<sequence length="212" mass="23339">MSKVPITTGVEELHVHARHTGHRGLDLVLALCAIAISVISLFVAVEHGRTERQLVAASTWPFLEFQDRHEGAVGAEEVQYAVRNAGVGPANLVSTRLFVDGREVRDLPELLSACCGLPKQDLAGMQALGLESDAGLQGILDARETLDILRWDQKHAPPLFWSRLAKLPQHLTFEVCYCSALDQCWITALKSGAEPHRVENCPSDRKNFNPET</sequence>
<accession>A0ABT1VZ36</accession>
<evidence type="ECO:0000313" key="3">
    <source>
        <dbReference type="Proteomes" id="UP001524547"/>
    </source>
</evidence>
<dbReference type="Proteomes" id="UP001524547">
    <property type="component" value="Unassembled WGS sequence"/>
</dbReference>
<evidence type="ECO:0000313" key="2">
    <source>
        <dbReference type="EMBL" id="MCQ8241599.1"/>
    </source>
</evidence>
<keyword evidence="1" id="KW-1133">Transmembrane helix</keyword>
<dbReference type="RefSeq" id="WP_422920345.1">
    <property type="nucleotide sequence ID" value="NZ_JAMZEJ010000007.1"/>
</dbReference>
<organism evidence="2 3">
    <name type="scientific">Rhizosaccharibacter radicis</name>
    <dbReference type="NCBI Taxonomy" id="2782605"/>
    <lineage>
        <taxon>Bacteria</taxon>
        <taxon>Pseudomonadati</taxon>
        <taxon>Pseudomonadota</taxon>
        <taxon>Alphaproteobacteria</taxon>
        <taxon>Acetobacterales</taxon>
        <taxon>Acetobacteraceae</taxon>
        <taxon>Rhizosaccharibacter</taxon>
    </lineage>
</organism>
<comment type="caution">
    <text evidence="2">The sequence shown here is derived from an EMBL/GenBank/DDBJ whole genome shotgun (WGS) entry which is preliminary data.</text>
</comment>
<reference evidence="2 3" key="1">
    <citation type="submission" date="2022-06" db="EMBL/GenBank/DDBJ databases">
        <title>Rhizosaccharibacter gen. nov. sp. nov. KSS12, endophytic bacteria isolated from sugarcane.</title>
        <authorList>
            <person name="Pitiwittayakul N."/>
        </authorList>
    </citation>
    <scope>NUCLEOTIDE SEQUENCE [LARGE SCALE GENOMIC DNA]</scope>
    <source>
        <strain evidence="2 3">KSS12</strain>
    </source>
</reference>
<gene>
    <name evidence="2" type="ORF">NFI88_12200</name>
</gene>
<keyword evidence="3" id="KW-1185">Reference proteome</keyword>
<protein>
    <submittedName>
        <fullName evidence="2">Uncharacterized protein</fullName>
    </submittedName>
</protein>
<evidence type="ECO:0000256" key="1">
    <source>
        <dbReference type="SAM" id="Phobius"/>
    </source>
</evidence>
<feature type="transmembrane region" description="Helical" evidence="1">
    <location>
        <begin position="27"/>
        <end position="45"/>
    </location>
</feature>
<keyword evidence="1" id="KW-0812">Transmembrane</keyword>
<keyword evidence="1" id="KW-0472">Membrane</keyword>